<dbReference type="GO" id="GO:0043153">
    <property type="term" value="P:entrainment of circadian clock by photoperiod"/>
    <property type="evidence" value="ECO:0007669"/>
    <property type="project" value="TreeGrafter"/>
</dbReference>
<dbReference type="InterPro" id="IPR005101">
    <property type="entry name" value="Cryptochr/Photolyase_FAD-bd"/>
</dbReference>
<dbReference type="GO" id="GO:0032922">
    <property type="term" value="P:circadian regulation of gene expression"/>
    <property type="evidence" value="ECO:0007669"/>
    <property type="project" value="TreeGrafter"/>
</dbReference>
<dbReference type="KEGG" id="cten:18249104"/>
<dbReference type="InterPro" id="IPR036155">
    <property type="entry name" value="Crypto/Photolyase_N_sf"/>
</dbReference>
<evidence type="ECO:0000259" key="8">
    <source>
        <dbReference type="PROSITE" id="PS51645"/>
    </source>
</evidence>
<dbReference type="PANTHER" id="PTHR11455:SF18">
    <property type="entry name" value="SI:CH1073-390K14.1"/>
    <property type="match status" value="1"/>
</dbReference>
<comment type="cofactor">
    <cofactor evidence="6">
        <name>FAD</name>
        <dbReference type="ChEBI" id="CHEBI:57692"/>
    </cofactor>
    <text evidence="6">Binds 1 FAD per subunit.</text>
</comment>
<reference evidence="9 10" key="1">
    <citation type="journal article" date="2011" name="Proc. Natl. Acad. Sci. U.S.A.">
        <title>Comparative genomics of xylose-fermenting fungi for enhanced biofuel production.</title>
        <authorList>
            <person name="Wohlbach D.J."/>
            <person name="Kuo A."/>
            <person name="Sato T.K."/>
            <person name="Potts K.M."/>
            <person name="Salamov A.A."/>
            <person name="LaButti K.M."/>
            <person name="Sun H."/>
            <person name="Clum A."/>
            <person name="Pangilinan J.L."/>
            <person name="Lindquist E.A."/>
            <person name="Lucas S."/>
            <person name="Lapidus A."/>
            <person name="Jin M."/>
            <person name="Gunawan C."/>
            <person name="Balan V."/>
            <person name="Dale B.E."/>
            <person name="Jeffries T.W."/>
            <person name="Zinkel R."/>
            <person name="Barry K.W."/>
            <person name="Grigoriev I.V."/>
            <person name="Gasch A.P."/>
        </authorList>
    </citation>
    <scope>NUCLEOTIDE SEQUENCE [LARGE SCALE GENOMIC DNA]</scope>
    <source>
        <strain evidence="10">ATCC 10573 / BCRC 21748 / CBS 615 / JCM 9827 / NBRC 10315 / NRRL Y-1498 / VKM Y-70</strain>
    </source>
</reference>
<keyword evidence="4 6" id="KW-0274">FAD</keyword>
<dbReference type="InterPro" id="IPR018394">
    <property type="entry name" value="DNA_photolyase_1_CS_C"/>
</dbReference>
<dbReference type="GO" id="GO:0071949">
    <property type="term" value="F:FAD binding"/>
    <property type="evidence" value="ECO:0007669"/>
    <property type="project" value="TreeGrafter"/>
</dbReference>
<dbReference type="GO" id="GO:0006139">
    <property type="term" value="P:nucleobase-containing compound metabolic process"/>
    <property type="evidence" value="ECO:0007669"/>
    <property type="project" value="UniProtKB-ARBA"/>
</dbReference>
<sequence>MSSSKRQKLEPQLPQFHNKYYPSEITDKQVAQRYLKDENKPINVLNDIRIHQTKSLEPGKGVVHLFNNDLRVSNNKGFYEAGKLKADFQVPLIGLFVYCLEELYCHSISNFQLRFKLDTLDVLQKSLGERNIPLVVLKIDRKADYTESISNFMSSNSFNHLTANISYEVDELRDFVHLHQQEKFSFLSFHDTCVVEPGLLASGKGTQYSVFTPWSKAWNKYVNSHSIDDFPAPEPNAPSAANKFDYEAPLVPKNKELNSVQLKNYENLYEPGELAANIKLSEYLKSEKIMKYEEKRNQLDEDVGSHISHYIANGSLNCRTIVKEILKTDLLKQVDQGNKSAIQWVRQVSWRDFYKHVLCNWPHVSMFRPFHLEYSDIKWEYNQDHFDAWCKGQTGYPIIDASMRELNQTGFMSNRSRMIVASFISKHLLLDWRYGEQFFSESLIDCDFASNNGGWGFSSSTGVDPQPYFRIFNPYLQSERFDPHGHYIKKWVPELAEVDEKDIHQPYSKNNYSTINDYPFPIVEHKFGRERALQRYKEARY</sequence>
<keyword evidence="10" id="KW-1185">Reference proteome</keyword>
<dbReference type="eggNOG" id="KOG0133">
    <property type="taxonomic scope" value="Eukaryota"/>
</dbReference>
<dbReference type="InterPro" id="IPR014729">
    <property type="entry name" value="Rossmann-like_a/b/a_fold"/>
</dbReference>
<organism evidence="10">
    <name type="scientific">Candida tenuis (strain ATCC 10573 / BCRC 21748 / CBS 615 / JCM 9827 / NBRC 10315 / NRRL Y-1498 / VKM Y-70)</name>
    <name type="common">Yeast</name>
    <name type="synonym">Yamadazyma tenuis</name>
    <dbReference type="NCBI Taxonomy" id="590646"/>
    <lineage>
        <taxon>Eukaryota</taxon>
        <taxon>Fungi</taxon>
        <taxon>Dikarya</taxon>
        <taxon>Ascomycota</taxon>
        <taxon>Saccharomycotina</taxon>
        <taxon>Pichiomycetes</taxon>
        <taxon>Debaryomycetaceae</taxon>
        <taxon>Yamadazyma</taxon>
    </lineage>
</organism>
<evidence type="ECO:0000256" key="2">
    <source>
        <dbReference type="ARBA" id="ARBA00005862"/>
    </source>
</evidence>
<dbReference type="InterPro" id="IPR006050">
    <property type="entry name" value="DNA_photolyase_N"/>
</dbReference>
<dbReference type="InterPro" id="IPR036134">
    <property type="entry name" value="Crypto/Photolyase_FAD-like_sf"/>
</dbReference>
<dbReference type="SUPFAM" id="SSF48173">
    <property type="entry name" value="Cryptochrome/photolyase FAD-binding domain"/>
    <property type="match status" value="1"/>
</dbReference>
<feature type="domain" description="Photolyase/cryptochrome alpha/beta" evidence="8">
    <location>
        <begin position="60"/>
        <end position="194"/>
    </location>
</feature>
<evidence type="ECO:0000256" key="5">
    <source>
        <dbReference type="ARBA" id="ARBA00022991"/>
    </source>
</evidence>
<dbReference type="GeneID" id="18249104"/>
<proteinExistence type="inferred from homology"/>
<dbReference type="Gene3D" id="1.25.40.80">
    <property type="match status" value="1"/>
</dbReference>
<dbReference type="GO" id="GO:0003677">
    <property type="term" value="F:DNA binding"/>
    <property type="evidence" value="ECO:0007669"/>
    <property type="project" value="TreeGrafter"/>
</dbReference>
<dbReference type="OrthoDB" id="435881at2759"/>
<evidence type="ECO:0000256" key="1">
    <source>
        <dbReference type="ARBA" id="ARBA00001932"/>
    </source>
</evidence>
<dbReference type="AlphaFoldDB" id="G3BA40"/>
<evidence type="ECO:0000256" key="3">
    <source>
        <dbReference type="ARBA" id="ARBA00022630"/>
    </source>
</evidence>
<dbReference type="FunFam" id="1.10.579.10:FF:000003">
    <property type="entry name" value="Deoxyribodipyrimidine photo-lyase"/>
    <property type="match status" value="1"/>
</dbReference>
<feature type="site" description="Electron transfer via tryptophanyl radical" evidence="7">
    <location>
        <position position="455"/>
    </location>
</feature>
<name>G3BA40_CANTC</name>
<evidence type="ECO:0000313" key="9">
    <source>
        <dbReference type="EMBL" id="EGV62004.1"/>
    </source>
</evidence>
<dbReference type="EMBL" id="GL996527">
    <property type="protein sequence ID" value="EGV62004.1"/>
    <property type="molecule type" value="Genomic_DNA"/>
</dbReference>
<dbReference type="PROSITE" id="PS00691">
    <property type="entry name" value="DNA_PHOTOLYASES_1_2"/>
    <property type="match status" value="1"/>
</dbReference>
<feature type="site" description="Electron transfer via tryptophanyl radical" evidence="7">
    <location>
        <position position="379"/>
    </location>
</feature>
<feature type="binding site" evidence="6">
    <location>
        <begin position="445"/>
        <end position="447"/>
    </location>
    <ligand>
        <name>FAD</name>
        <dbReference type="ChEBI" id="CHEBI:57692"/>
    </ligand>
</feature>
<protein>
    <recommendedName>
        <fullName evidence="8">Photolyase/cryptochrome alpha/beta domain-containing protein</fullName>
    </recommendedName>
</protein>
<dbReference type="InterPro" id="IPR002081">
    <property type="entry name" value="Cryptochrome/DNA_photolyase_1"/>
</dbReference>
<dbReference type="Pfam" id="PF03441">
    <property type="entry name" value="FAD_binding_7"/>
    <property type="match status" value="1"/>
</dbReference>
<feature type="binding site" evidence="6">
    <location>
        <position position="292"/>
    </location>
    <ligand>
        <name>FAD</name>
        <dbReference type="ChEBI" id="CHEBI:57692"/>
    </ligand>
</feature>
<dbReference type="STRING" id="590646.G3BA40"/>
<accession>G3BA40</accession>
<dbReference type="Gene3D" id="3.40.50.620">
    <property type="entry name" value="HUPs"/>
    <property type="match status" value="1"/>
</dbReference>
<dbReference type="GO" id="GO:0006950">
    <property type="term" value="P:response to stress"/>
    <property type="evidence" value="ECO:0007669"/>
    <property type="project" value="UniProtKB-ARBA"/>
</dbReference>
<dbReference type="GO" id="GO:0003904">
    <property type="term" value="F:deoxyribodipyrimidine photo-lyase activity"/>
    <property type="evidence" value="ECO:0007669"/>
    <property type="project" value="TreeGrafter"/>
</dbReference>
<keyword evidence="5" id="KW-0157">Chromophore</keyword>
<dbReference type="PROSITE" id="PS00394">
    <property type="entry name" value="DNA_PHOTOLYASES_1_1"/>
    <property type="match status" value="1"/>
</dbReference>
<dbReference type="Pfam" id="PF00875">
    <property type="entry name" value="DNA_photolyase"/>
    <property type="match status" value="1"/>
</dbReference>
<dbReference type="PANTHER" id="PTHR11455">
    <property type="entry name" value="CRYPTOCHROME"/>
    <property type="match status" value="1"/>
</dbReference>
<feature type="site" description="Electron transfer via tryptophanyl radical" evidence="7">
    <location>
        <position position="432"/>
    </location>
</feature>
<evidence type="ECO:0000313" key="10">
    <source>
        <dbReference type="Proteomes" id="UP000000707"/>
    </source>
</evidence>
<evidence type="ECO:0000256" key="7">
    <source>
        <dbReference type="PIRSR" id="PIRSR602081-2"/>
    </source>
</evidence>
<comment type="similarity">
    <text evidence="2">Belongs to the DNA photolyase class-1 family.</text>
</comment>
<dbReference type="GO" id="GO:0005634">
    <property type="term" value="C:nucleus"/>
    <property type="evidence" value="ECO:0007669"/>
    <property type="project" value="TreeGrafter"/>
</dbReference>
<feature type="binding site" evidence="6">
    <location>
        <position position="344"/>
    </location>
    <ligand>
        <name>FAD</name>
        <dbReference type="ChEBI" id="CHEBI:57692"/>
    </ligand>
</feature>
<evidence type="ECO:0000256" key="4">
    <source>
        <dbReference type="ARBA" id="ARBA00022827"/>
    </source>
</evidence>
<gene>
    <name evidence="9" type="ORF">CANTEDRAFT_125440</name>
</gene>
<dbReference type="PROSITE" id="PS51645">
    <property type="entry name" value="PHR_CRY_ALPHA_BETA"/>
    <property type="match status" value="1"/>
</dbReference>
<dbReference type="GO" id="GO:0005737">
    <property type="term" value="C:cytoplasm"/>
    <property type="evidence" value="ECO:0007669"/>
    <property type="project" value="TreeGrafter"/>
</dbReference>
<dbReference type="HOGENOM" id="CLU_010348_2_1_1"/>
<dbReference type="SUPFAM" id="SSF52425">
    <property type="entry name" value="Cryptochrome/photolyase, N-terminal domain"/>
    <property type="match status" value="1"/>
</dbReference>
<dbReference type="PRINTS" id="PR00147">
    <property type="entry name" value="DNAPHOTLYASE"/>
</dbReference>
<evidence type="ECO:0000256" key="6">
    <source>
        <dbReference type="PIRSR" id="PIRSR602081-1"/>
    </source>
</evidence>
<dbReference type="Gene3D" id="1.10.579.10">
    <property type="entry name" value="DNA Cyclobutane Dipyrimidine Photolyase, subunit A, domain 3"/>
    <property type="match status" value="1"/>
</dbReference>
<dbReference type="Proteomes" id="UP000000707">
    <property type="component" value="Unassembled WGS sequence"/>
</dbReference>
<feature type="binding site" evidence="6">
    <location>
        <begin position="347"/>
        <end position="354"/>
    </location>
    <ligand>
        <name>FAD</name>
        <dbReference type="ChEBI" id="CHEBI:57692"/>
    </ligand>
</feature>
<keyword evidence="3 6" id="KW-0285">Flavoprotein</keyword>
<comment type="cofactor">
    <cofactor evidence="1">
        <name>(6R)-5,10-methylene-5,6,7,8-tetrahydrofolate</name>
        <dbReference type="ChEBI" id="CHEBI:15636"/>
    </cofactor>
</comment>